<evidence type="ECO:0000256" key="2">
    <source>
        <dbReference type="SAM" id="Phobius"/>
    </source>
</evidence>
<dbReference type="GO" id="GO:0016485">
    <property type="term" value="P:protein processing"/>
    <property type="evidence" value="ECO:0007669"/>
    <property type="project" value="TreeGrafter"/>
</dbReference>
<dbReference type="PANTHER" id="PTHR11733">
    <property type="entry name" value="ZINC METALLOPROTEASE FAMILY M13 NEPRILYSIN-RELATED"/>
    <property type="match status" value="1"/>
</dbReference>
<reference evidence="5" key="1">
    <citation type="submission" date="2022-11" db="UniProtKB">
        <authorList>
            <consortium name="WormBaseParasite"/>
        </authorList>
    </citation>
    <scope>IDENTIFICATION</scope>
</reference>
<dbReference type="GO" id="GO:0004222">
    <property type="term" value="F:metalloendopeptidase activity"/>
    <property type="evidence" value="ECO:0007669"/>
    <property type="project" value="InterPro"/>
</dbReference>
<dbReference type="Proteomes" id="UP000887566">
    <property type="component" value="Unplaced"/>
</dbReference>
<dbReference type="InterPro" id="IPR008753">
    <property type="entry name" value="Peptidase_M13_N"/>
</dbReference>
<accession>A0A914V6P6</accession>
<dbReference type="InterPro" id="IPR024079">
    <property type="entry name" value="MetalloPept_cat_dom_sf"/>
</dbReference>
<dbReference type="SUPFAM" id="SSF55486">
    <property type="entry name" value="Metalloproteases ('zincins'), catalytic domain"/>
    <property type="match status" value="1"/>
</dbReference>
<evidence type="ECO:0000259" key="3">
    <source>
        <dbReference type="Pfam" id="PF05649"/>
    </source>
</evidence>
<dbReference type="PANTHER" id="PTHR11733:SF206">
    <property type="entry name" value="PEPTIDASE M13 N-TERMINAL DOMAIN-CONTAINING PROTEIN"/>
    <property type="match status" value="1"/>
</dbReference>
<feature type="transmembrane region" description="Helical" evidence="2">
    <location>
        <begin position="12"/>
        <end position="35"/>
    </location>
</feature>
<dbReference type="Gene3D" id="1.10.1380.10">
    <property type="entry name" value="Neutral endopeptidase , domain2"/>
    <property type="match status" value="1"/>
</dbReference>
<dbReference type="Gene3D" id="3.40.390.10">
    <property type="entry name" value="Collagenase (Catalytic Domain)"/>
    <property type="match status" value="1"/>
</dbReference>
<evidence type="ECO:0000313" key="4">
    <source>
        <dbReference type="Proteomes" id="UP000887566"/>
    </source>
</evidence>
<dbReference type="AlphaFoldDB" id="A0A914V6P6"/>
<feature type="domain" description="Peptidase M13 N-terminal" evidence="3">
    <location>
        <begin position="86"/>
        <end position="152"/>
    </location>
</feature>
<dbReference type="PROSITE" id="PS51885">
    <property type="entry name" value="NEPRILYSIN"/>
    <property type="match status" value="1"/>
</dbReference>
<dbReference type="GO" id="GO:0005886">
    <property type="term" value="C:plasma membrane"/>
    <property type="evidence" value="ECO:0007669"/>
    <property type="project" value="TreeGrafter"/>
</dbReference>
<keyword evidence="2" id="KW-0472">Membrane</keyword>
<protein>
    <submittedName>
        <fullName evidence="5">Peptidase M13 N-terminal domain-containing protein</fullName>
    </submittedName>
</protein>
<organism evidence="4 5">
    <name type="scientific">Plectus sambesii</name>
    <dbReference type="NCBI Taxonomy" id="2011161"/>
    <lineage>
        <taxon>Eukaryota</taxon>
        <taxon>Metazoa</taxon>
        <taxon>Ecdysozoa</taxon>
        <taxon>Nematoda</taxon>
        <taxon>Chromadorea</taxon>
        <taxon>Plectida</taxon>
        <taxon>Plectina</taxon>
        <taxon>Plectoidea</taxon>
        <taxon>Plectidae</taxon>
        <taxon>Plectus</taxon>
    </lineage>
</organism>
<dbReference type="InterPro" id="IPR000718">
    <property type="entry name" value="Peptidase_M13"/>
</dbReference>
<proteinExistence type="inferred from homology"/>
<name>A0A914V6P6_9BILA</name>
<keyword evidence="2" id="KW-1133">Transmembrane helix</keyword>
<sequence>MAAGKKVPTGTIVIVLLAILLLVVIACVVLAIIVLDKVHASSNTSTSGVSGNINGASQISTSDPKYGAYQNAAQFFIQAINTQGDPCKDFYSYACGAWVNEDGEMSFDAVEDDNDRKQIQQILNGGYDRPVVAMPLRQTLWYFNTCVNENATYTQDYGNGAV</sequence>
<comment type="similarity">
    <text evidence="1">Belongs to the peptidase M13 family.</text>
</comment>
<evidence type="ECO:0000256" key="1">
    <source>
        <dbReference type="ARBA" id="ARBA00007357"/>
    </source>
</evidence>
<dbReference type="InterPro" id="IPR042089">
    <property type="entry name" value="Peptidase_M13_dom_2"/>
</dbReference>
<dbReference type="WBParaSite" id="PSAMB.scaffold1603size29498.g14006.t1">
    <property type="protein sequence ID" value="PSAMB.scaffold1603size29498.g14006.t1"/>
    <property type="gene ID" value="PSAMB.scaffold1603size29498.g14006"/>
</dbReference>
<keyword evidence="2" id="KW-0812">Transmembrane</keyword>
<keyword evidence="4" id="KW-1185">Reference proteome</keyword>
<dbReference type="PROSITE" id="PS51257">
    <property type="entry name" value="PROKAR_LIPOPROTEIN"/>
    <property type="match status" value="1"/>
</dbReference>
<evidence type="ECO:0000313" key="5">
    <source>
        <dbReference type="WBParaSite" id="PSAMB.scaffold1603size29498.g14006.t1"/>
    </source>
</evidence>
<dbReference type="Pfam" id="PF05649">
    <property type="entry name" value="Peptidase_M13_N"/>
    <property type="match status" value="1"/>
</dbReference>